<organism evidence="2 3">
    <name type="scientific">Gibberella nygamai</name>
    <name type="common">Bean root rot disease fungus</name>
    <name type="synonym">Fusarium nygamai</name>
    <dbReference type="NCBI Taxonomy" id="42673"/>
    <lineage>
        <taxon>Eukaryota</taxon>
        <taxon>Fungi</taxon>
        <taxon>Dikarya</taxon>
        <taxon>Ascomycota</taxon>
        <taxon>Pezizomycotina</taxon>
        <taxon>Sordariomycetes</taxon>
        <taxon>Hypocreomycetidae</taxon>
        <taxon>Hypocreales</taxon>
        <taxon>Nectriaceae</taxon>
        <taxon>Fusarium</taxon>
        <taxon>Fusarium fujikuroi species complex</taxon>
    </lineage>
</organism>
<sequence>MARNKTPTSTDLKYNLNPTIQTFAKPDDLNTTLLNYGREVRKHRWDDQPGSSRETSSCFYLAFKICRETITIAQYAPDVASAYLPLPLPCFHLTVKICRKTITIIQCAPKGAPVLAFYCAKLYLIIKDCIVSNAAKGKCICFFGSCSAIDREIPIKGINLNDIVKARCAKCTPRGQPRHAAPNELQGQPRGYPSVGSPLIIRR</sequence>
<evidence type="ECO:0000313" key="2">
    <source>
        <dbReference type="EMBL" id="PNP61276.1"/>
    </source>
</evidence>
<feature type="region of interest" description="Disordered" evidence="1">
    <location>
        <begin position="173"/>
        <end position="203"/>
    </location>
</feature>
<protein>
    <submittedName>
        <fullName evidence="2">Uncharacterized protein</fullName>
    </submittedName>
</protein>
<evidence type="ECO:0000313" key="3">
    <source>
        <dbReference type="Proteomes" id="UP000236664"/>
    </source>
</evidence>
<evidence type="ECO:0000256" key="1">
    <source>
        <dbReference type="SAM" id="MobiDB-lite"/>
    </source>
</evidence>
<dbReference type="EMBL" id="MTQA01000307">
    <property type="protein sequence ID" value="PNP61276.1"/>
    <property type="molecule type" value="Genomic_DNA"/>
</dbReference>
<accession>A0A2K0UU34</accession>
<dbReference type="OrthoDB" id="5072071at2759"/>
<name>A0A2K0UU34_GIBNY</name>
<comment type="caution">
    <text evidence="2">The sequence shown here is derived from an EMBL/GenBank/DDBJ whole genome shotgun (WGS) entry which is preliminary data.</text>
</comment>
<dbReference type="AlphaFoldDB" id="A0A2K0UU34"/>
<gene>
    <name evidence="2" type="ORF">FNYG_13962</name>
</gene>
<reference evidence="2 3" key="1">
    <citation type="submission" date="2017-06" db="EMBL/GenBank/DDBJ databases">
        <title>Genome of Fusarium nygamai isolate CS10214.</title>
        <authorList>
            <person name="Gardiner D.M."/>
            <person name="Obanor F."/>
            <person name="Kazan K."/>
        </authorList>
    </citation>
    <scope>NUCLEOTIDE SEQUENCE [LARGE SCALE GENOMIC DNA]</scope>
    <source>
        <strain evidence="2 3">CS10214</strain>
    </source>
</reference>
<dbReference type="Proteomes" id="UP000236664">
    <property type="component" value="Unassembled WGS sequence"/>
</dbReference>
<proteinExistence type="predicted"/>
<keyword evidence="3" id="KW-1185">Reference proteome</keyword>